<dbReference type="AlphaFoldDB" id="A0AAD7ST53"/>
<keyword evidence="2" id="KW-1185">Reference proteome</keyword>
<evidence type="ECO:0000313" key="2">
    <source>
        <dbReference type="Proteomes" id="UP001221898"/>
    </source>
</evidence>
<dbReference type="Proteomes" id="UP001221898">
    <property type="component" value="Unassembled WGS sequence"/>
</dbReference>
<comment type="caution">
    <text evidence="1">The sequence shown here is derived from an EMBL/GenBank/DDBJ whole genome shotgun (WGS) entry which is preliminary data.</text>
</comment>
<reference evidence="1" key="1">
    <citation type="journal article" date="2023" name="Science">
        <title>Genome structures resolve the early diversification of teleost fishes.</title>
        <authorList>
            <person name="Parey E."/>
            <person name="Louis A."/>
            <person name="Montfort J."/>
            <person name="Bouchez O."/>
            <person name="Roques C."/>
            <person name="Iampietro C."/>
            <person name="Lluch J."/>
            <person name="Castinel A."/>
            <person name="Donnadieu C."/>
            <person name="Desvignes T."/>
            <person name="Floi Bucao C."/>
            <person name="Jouanno E."/>
            <person name="Wen M."/>
            <person name="Mejri S."/>
            <person name="Dirks R."/>
            <person name="Jansen H."/>
            <person name="Henkel C."/>
            <person name="Chen W.J."/>
            <person name="Zahm M."/>
            <person name="Cabau C."/>
            <person name="Klopp C."/>
            <person name="Thompson A.W."/>
            <person name="Robinson-Rechavi M."/>
            <person name="Braasch I."/>
            <person name="Lecointre G."/>
            <person name="Bobe J."/>
            <person name="Postlethwait J.H."/>
            <person name="Berthelot C."/>
            <person name="Roest Crollius H."/>
            <person name="Guiguen Y."/>
        </authorList>
    </citation>
    <scope>NUCLEOTIDE SEQUENCE</scope>
    <source>
        <strain evidence="1">NC1722</strain>
    </source>
</reference>
<proteinExistence type="predicted"/>
<accession>A0AAD7ST53</accession>
<organism evidence="1 2">
    <name type="scientific">Aldrovandia affinis</name>
    <dbReference type="NCBI Taxonomy" id="143900"/>
    <lineage>
        <taxon>Eukaryota</taxon>
        <taxon>Metazoa</taxon>
        <taxon>Chordata</taxon>
        <taxon>Craniata</taxon>
        <taxon>Vertebrata</taxon>
        <taxon>Euteleostomi</taxon>
        <taxon>Actinopterygii</taxon>
        <taxon>Neopterygii</taxon>
        <taxon>Teleostei</taxon>
        <taxon>Notacanthiformes</taxon>
        <taxon>Halosauridae</taxon>
        <taxon>Aldrovandia</taxon>
    </lineage>
</organism>
<evidence type="ECO:0000313" key="1">
    <source>
        <dbReference type="EMBL" id="KAJ8408248.1"/>
    </source>
</evidence>
<sequence>MDLHKWTYDQEEETLCLQANLDFTPFIYSRFEGKKAVYLLCGCHSVTLRRGWRRACDIEGLTSPPVSAQMQWTL</sequence>
<name>A0AAD7ST53_9TELE</name>
<gene>
    <name evidence="1" type="ORF">AAFF_G00256620</name>
</gene>
<dbReference type="EMBL" id="JAINUG010000035">
    <property type="protein sequence ID" value="KAJ8408248.1"/>
    <property type="molecule type" value="Genomic_DNA"/>
</dbReference>
<protein>
    <submittedName>
        <fullName evidence="1">Uncharacterized protein</fullName>
    </submittedName>
</protein>